<protein>
    <recommendedName>
        <fullName evidence="3">protein-tyrosine-phosphatase</fullName>
        <ecNumber evidence="3">3.1.3.48</ecNumber>
    </recommendedName>
</protein>
<organism evidence="19 20">
    <name type="scientific">Ophiophagus hannah</name>
    <name type="common">King cobra</name>
    <name type="synonym">Naja hannah</name>
    <dbReference type="NCBI Taxonomy" id="8665"/>
    <lineage>
        <taxon>Eukaryota</taxon>
        <taxon>Metazoa</taxon>
        <taxon>Chordata</taxon>
        <taxon>Craniata</taxon>
        <taxon>Vertebrata</taxon>
        <taxon>Euteleostomi</taxon>
        <taxon>Lepidosauria</taxon>
        <taxon>Squamata</taxon>
        <taxon>Bifurcata</taxon>
        <taxon>Unidentata</taxon>
        <taxon>Episquamata</taxon>
        <taxon>Toxicofera</taxon>
        <taxon>Serpentes</taxon>
        <taxon>Colubroidea</taxon>
        <taxon>Elapidae</taxon>
        <taxon>Elapinae</taxon>
        <taxon>Ophiophagus</taxon>
    </lineage>
</organism>
<evidence type="ECO:0000259" key="17">
    <source>
        <dbReference type="PROSITE" id="PS50835"/>
    </source>
</evidence>
<dbReference type="Gene3D" id="2.60.120.200">
    <property type="match status" value="1"/>
</dbReference>
<reference evidence="19 20" key="1">
    <citation type="journal article" date="2013" name="Proc. Natl. Acad. Sci. U.S.A.">
        <title>The king cobra genome reveals dynamic gene evolution and adaptation in the snake venom system.</title>
        <authorList>
            <person name="Vonk F.J."/>
            <person name="Casewell N.R."/>
            <person name="Henkel C.V."/>
            <person name="Heimberg A.M."/>
            <person name="Jansen H.J."/>
            <person name="McCleary R.J."/>
            <person name="Kerkkamp H.M."/>
            <person name="Vos R.A."/>
            <person name="Guerreiro I."/>
            <person name="Calvete J.J."/>
            <person name="Wuster W."/>
            <person name="Woods A.E."/>
            <person name="Logan J.M."/>
            <person name="Harrison R.A."/>
            <person name="Castoe T.A."/>
            <person name="de Koning A.P."/>
            <person name="Pollock D.D."/>
            <person name="Yandell M."/>
            <person name="Calderon D."/>
            <person name="Renjifo C."/>
            <person name="Currier R.B."/>
            <person name="Salgado D."/>
            <person name="Pla D."/>
            <person name="Sanz L."/>
            <person name="Hyder A.S."/>
            <person name="Ribeiro J.M."/>
            <person name="Arntzen J.W."/>
            <person name="van den Thillart G.E."/>
            <person name="Boetzer M."/>
            <person name="Pirovano W."/>
            <person name="Dirks R.P."/>
            <person name="Spaink H.P."/>
            <person name="Duboule D."/>
            <person name="McGlinn E."/>
            <person name="Kini R.M."/>
            <person name="Richardson M.K."/>
        </authorList>
    </citation>
    <scope>NUCLEOTIDE SEQUENCE</scope>
    <source>
        <tissue evidence="19">Blood</tissue>
    </source>
</reference>
<evidence type="ECO:0000256" key="9">
    <source>
        <dbReference type="ARBA" id="ARBA00022989"/>
    </source>
</evidence>
<evidence type="ECO:0000256" key="3">
    <source>
        <dbReference type="ARBA" id="ARBA00013064"/>
    </source>
</evidence>
<feature type="non-terminal residue" evidence="19">
    <location>
        <position position="1"/>
    </location>
</feature>
<evidence type="ECO:0000256" key="12">
    <source>
        <dbReference type="ARBA" id="ARBA00023170"/>
    </source>
</evidence>
<evidence type="ECO:0000256" key="2">
    <source>
        <dbReference type="ARBA" id="ARBA00006396"/>
    </source>
</evidence>
<keyword evidence="4" id="KW-0812">Transmembrane</keyword>
<evidence type="ECO:0000256" key="10">
    <source>
        <dbReference type="ARBA" id="ARBA00023136"/>
    </source>
</evidence>
<evidence type="ECO:0000256" key="8">
    <source>
        <dbReference type="ARBA" id="ARBA00022912"/>
    </source>
</evidence>
<feature type="domain" description="MAM" evidence="16">
    <location>
        <begin position="1"/>
        <end position="106"/>
    </location>
</feature>
<keyword evidence="13" id="KW-0325">Glycoprotein</keyword>
<feature type="domain" description="Ig-like" evidence="17">
    <location>
        <begin position="108"/>
        <end position="193"/>
    </location>
</feature>
<dbReference type="FunFam" id="2.60.40.10:FF:000009">
    <property type="entry name" value="receptor-type tyrosine-protein phosphatase U isoform X1"/>
    <property type="match status" value="1"/>
</dbReference>
<comment type="similarity">
    <text evidence="2">Belongs to the protein-tyrosine phosphatase family. Receptor class 2B subfamily.</text>
</comment>
<keyword evidence="14" id="KW-0393">Immunoglobulin domain</keyword>
<evidence type="ECO:0000256" key="15">
    <source>
        <dbReference type="ARBA" id="ARBA00051722"/>
    </source>
</evidence>
<evidence type="ECO:0000256" key="5">
    <source>
        <dbReference type="ARBA" id="ARBA00022729"/>
    </source>
</evidence>
<dbReference type="InterPro" id="IPR013320">
    <property type="entry name" value="ConA-like_dom_sf"/>
</dbReference>
<comment type="catalytic activity">
    <reaction evidence="15">
        <text>O-phospho-L-tyrosyl-[protein] + H2O = L-tyrosyl-[protein] + phosphate</text>
        <dbReference type="Rhea" id="RHEA:10684"/>
        <dbReference type="Rhea" id="RHEA-COMP:10136"/>
        <dbReference type="Rhea" id="RHEA-COMP:20101"/>
        <dbReference type="ChEBI" id="CHEBI:15377"/>
        <dbReference type="ChEBI" id="CHEBI:43474"/>
        <dbReference type="ChEBI" id="CHEBI:46858"/>
        <dbReference type="ChEBI" id="CHEBI:61978"/>
        <dbReference type="EC" id="3.1.3.48"/>
    </reaction>
</comment>
<evidence type="ECO:0000256" key="14">
    <source>
        <dbReference type="ARBA" id="ARBA00023319"/>
    </source>
</evidence>
<keyword evidence="6" id="KW-0677">Repeat</keyword>
<dbReference type="InterPro" id="IPR003961">
    <property type="entry name" value="FN3_dom"/>
</dbReference>
<keyword evidence="12 19" id="KW-0675">Receptor</keyword>
<dbReference type="SUPFAM" id="SSF49899">
    <property type="entry name" value="Concanavalin A-like lectins/glucanases"/>
    <property type="match status" value="1"/>
</dbReference>
<dbReference type="Pfam" id="PF00041">
    <property type="entry name" value="fn3"/>
    <property type="match status" value="1"/>
</dbReference>
<dbReference type="PROSITE" id="PS50853">
    <property type="entry name" value="FN3"/>
    <property type="match status" value="3"/>
</dbReference>
<keyword evidence="8" id="KW-0904">Protein phosphatase</keyword>
<dbReference type="Proteomes" id="UP000018936">
    <property type="component" value="Unassembled WGS sequence"/>
</dbReference>
<evidence type="ECO:0000259" key="18">
    <source>
        <dbReference type="PROSITE" id="PS50853"/>
    </source>
</evidence>
<feature type="domain" description="Fibronectin type-III" evidence="18">
    <location>
        <begin position="429"/>
        <end position="554"/>
    </location>
</feature>
<dbReference type="SUPFAM" id="SSF49265">
    <property type="entry name" value="Fibronectin type III"/>
    <property type="match status" value="2"/>
</dbReference>
<dbReference type="Gene3D" id="2.60.40.10">
    <property type="entry name" value="Immunoglobulins"/>
    <property type="match status" value="4"/>
</dbReference>
<name>V8NNP5_OPHHA</name>
<dbReference type="InterPro" id="IPR051622">
    <property type="entry name" value="R-tyr_protein_phosphatases"/>
</dbReference>
<dbReference type="OrthoDB" id="10253954at2759"/>
<evidence type="ECO:0000256" key="4">
    <source>
        <dbReference type="ARBA" id="ARBA00022692"/>
    </source>
</evidence>
<keyword evidence="10" id="KW-0472">Membrane</keyword>
<keyword evidence="20" id="KW-1185">Reference proteome</keyword>
<dbReference type="InterPro" id="IPR000998">
    <property type="entry name" value="MAM_dom"/>
</dbReference>
<evidence type="ECO:0000256" key="7">
    <source>
        <dbReference type="ARBA" id="ARBA00022801"/>
    </source>
</evidence>
<dbReference type="FunFam" id="2.60.40.10:FF:000019">
    <property type="entry name" value="receptor-type tyrosine-protein phosphatase kappa isoform X2"/>
    <property type="match status" value="1"/>
</dbReference>
<dbReference type="CDD" id="cd06263">
    <property type="entry name" value="MAM"/>
    <property type="match status" value="1"/>
</dbReference>
<sequence>MVNSSQHNPGQKAQILFQTLSENDTHCLQFSYFMYSRDGHSPGTLNVFVKMNGGPLGSVVWNVSGSHGRQWHQVELAVLFEAVISNERHGYLGLDDILLLNYPCSKAPHFSRLGDVEVNAGQNATFQCVAAGKASETERFLMQKQNGVVIPTVSVKHISHRRFLATFQLDQVLKGDQDLYRCVTQSSRGSGVSNFAELIVKEPPTPIAPPQLLRAGSTYLIIQLNTNSIIGDGPIVRKEIEYRMTSGPWSEVHAVNMQTYKLWHLDPDTEYEISVLLTRPGDGGTGKPGPPLISRTKCAEPMRAPKGLAFAEIQSRQLILQWEPLGYNLTRCHTYTVTLCYRYAVGTGHNQTFRECVKMEHGTNHYTIKNLLPYKNVHVKLILSNPEGRKEGKEMIFQTDEDAQSKKCVLIHFLSLSLSLSFFHVLIQVPGGIASESLTFTPLEDMIFLKWEEPVEPNGLITQYEVCPRRRMESLFFALLHYCCQISYQSIESFDPAVNVPGPRRTVSKLRNETYHVFSNLHPGTTYLFSVRARTGKGFGQTALTEITTNISGLRSRAVSL</sequence>
<keyword evidence="11" id="KW-1015">Disulfide bond</keyword>
<dbReference type="Pfam" id="PF00629">
    <property type="entry name" value="MAM"/>
    <property type="match status" value="1"/>
</dbReference>
<gene>
    <name evidence="19" type="primary">PTPRU</name>
    <name evidence="19" type="ORF">L345_10538</name>
</gene>
<dbReference type="SMART" id="SM00137">
    <property type="entry name" value="MAM"/>
    <property type="match status" value="1"/>
</dbReference>
<comment type="subcellular location">
    <subcellularLocation>
        <location evidence="1">Membrane</location>
        <topology evidence="1">Single-pass type I membrane protein</topology>
    </subcellularLocation>
</comment>
<dbReference type="EMBL" id="AZIM01002617">
    <property type="protein sequence ID" value="ETE63695.1"/>
    <property type="molecule type" value="Genomic_DNA"/>
</dbReference>
<dbReference type="AlphaFoldDB" id="V8NNP5"/>
<accession>V8NNP5</accession>
<dbReference type="PANTHER" id="PTHR24051">
    <property type="entry name" value="SUSHI DOMAIN-CONTAINING PROTEIN 1"/>
    <property type="match status" value="1"/>
</dbReference>
<feature type="domain" description="Fibronectin type-III" evidence="18">
    <location>
        <begin position="304"/>
        <end position="402"/>
    </location>
</feature>
<dbReference type="PROSITE" id="PS50835">
    <property type="entry name" value="IG_LIKE"/>
    <property type="match status" value="1"/>
</dbReference>
<dbReference type="GO" id="GO:0016020">
    <property type="term" value="C:membrane"/>
    <property type="evidence" value="ECO:0007669"/>
    <property type="project" value="UniProtKB-SubCell"/>
</dbReference>
<dbReference type="SMART" id="SM00060">
    <property type="entry name" value="FN3"/>
    <property type="match status" value="3"/>
</dbReference>
<dbReference type="InterPro" id="IPR003599">
    <property type="entry name" value="Ig_sub"/>
</dbReference>
<dbReference type="CDD" id="cd00063">
    <property type="entry name" value="FN3"/>
    <property type="match status" value="3"/>
</dbReference>
<dbReference type="GO" id="GO:0004725">
    <property type="term" value="F:protein tyrosine phosphatase activity"/>
    <property type="evidence" value="ECO:0007669"/>
    <property type="project" value="UniProtKB-EC"/>
</dbReference>
<dbReference type="InterPro" id="IPR013783">
    <property type="entry name" value="Ig-like_fold"/>
</dbReference>
<evidence type="ECO:0000259" key="16">
    <source>
        <dbReference type="PROSITE" id="PS50060"/>
    </source>
</evidence>
<keyword evidence="5" id="KW-0732">Signal</keyword>
<dbReference type="FunFam" id="2.60.40.10:FF:000025">
    <property type="entry name" value="receptor-type tyrosine-protein phosphatase U isoform X2"/>
    <property type="match status" value="1"/>
</dbReference>
<dbReference type="InterPro" id="IPR036116">
    <property type="entry name" value="FN3_sf"/>
</dbReference>
<dbReference type="PROSITE" id="PS50060">
    <property type="entry name" value="MAM_2"/>
    <property type="match status" value="1"/>
</dbReference>
<dbReference type="SUPFAM" id="SSF48726">
    <property type="entry name" value="Immunoglobulin"/>
    <property type="match status" value="1"/>
</dbReference>
<evidence type="ECO:0000256" key="1">
    <source>
        <dbReference type="ARBA" id="ARBA00004479"/>
    </source>
</evidence>
<proteinExistence type="inferred from homology"/>
<evidence type="ECO:0000256" key="6">
    <source>
        <dbReference type="ARBA" id="ARBA00022737"/>
    </source>
</evidence>
<evidence type="ECO:0000256" key="11">
    <source>
        <dbReference type="ARBA" id="ARBA00023157"/>
    </source>
</evidence>
<feature type="domain" description="Fibronectin type-III" evidence="18">
    <location>
        <begin position="206"/>
        <end position="301"/>
    </location>
</feature>
<dbReference type="EC" id="3.1.3.48" evidence="3"/>
<dbReference type="PANTHER" id="PTHR24051:SF10">
    <property type="entry name" value="RECEPTOR-TYPE TYROSINE-PROTEIN PHOSPHATASE U-RELATED"/>
    <property type="match status" value="1"/>
</dbReference>
<dbReference type="InterPro" id="IPR007110">
    <property type="entry name" value="Ig-like_dom"/>
</dbReference>
<evidence type="ECO:0000313" key="20">
    <source>
        <dbReference type="Proteomes" id="UP000018936"/>
    </source>
</evidence>
<keyword evidence="9" id="KW-1133">Transmembrane helix</keyword>
<dbReference type="InterPro" id="IPR036179">
    <property type="entry name" value="Ig-like_dom_sf"/>
</dbReference>
<keyword evidence="7" id="KW-0378">Hydrolase</keyword>
<dbReference type="SMART" id="SM00409">
    <property type="entry name" value="IG"/>
    <property type="match status" value="1"/>
</dbReference>
<evidence type="ECO:0000256" key="13">
    <source>
        <dbReference type="ARBA" id="ARBA00023180"/>
    </source>
</evidence>
<comment type="caution">
    <text evidence="19">The sequence shown here is derived from an EMBL/GenBank/DDBJ whole genome shotgun (WGS) entry which is preliminary data.</text>
</comment>
<evidence type="ECO:0000313" key="19">
    <source>
        <dbReference type="EMBL" id="ETE63695.1"/>
    </source>
</evidence>